<keyword evidence="5" id="KW-0238">DNA-binding</keyword>
<keyword evidence="2" id="KW-0235">DNA replication</keyword>
<dbReference type="InterPro" id="IPR003593">
    <property type="entry name" value="AAA+_ATPase"/>
</dbReference>
<dbReference type="RefSeq" id="XP_018737875.1">
    <property type="nucleotide sequence ID" value="XM_018880015.1"/>
</dbReference>
<evidence type="ECO:0000256" key="3">
    <source>
        <dbReference type="ARBA" id="ARBA00022741"/>
    </source>
</evidence>
<organism evidence="11 12">
    <name type="scientific">Sugiyamaella lignohabitans</name>
    <dbReference type="NCBI Taxonomy" id="796027"/>
    <lineage>
        <taxon>Eukaryota</taxon>
        <taxon>Fungi</taxon>
        <taxon>Dikarya</taxon>
        <taxon>Ascomycota</taxon>
        <taxon>Saccharomycotina</taxon>
        <taxon>Dipodascomycetes</taxon>
        <taxon>Dipodascales</taxon>
        <taxon>Trichomonascaceae</taxon>
        <taxon>Sugiyamaella</taxon>
    </lineage>
</organism>
<accession>A0A167FJY6</accession>
<dbReference type="EMBL" id="CP014503">
    <property type="protein sequence ID" value="ANB15398.1"/>
    <property type="molecule type" value="Genomic_DNA"/>
</dbReference>
<dbReference type="OrthoDB" id="2195431at2759"/>
<evidence type="ECO:0000256" key="5">
    <source>
        <dbReference type="ARBA" id="ARBA00023125"/>
    </source>
</evidence>
<dbReference type="AlphaFoldDB" id="A0A167FJY6"/>
<dbReference type="SUPFAM" id="SSF52540">
    <property type="entry name" value="P-loop containing nucleoside triphosphate hydrolases"/>
    <property type="match status" value="1"/>
</dbReference>
<evidence type="ECO:0000313" key="12">
    <source>
        <dbReference type="Proteomes" id="UP000189580"/>
    </source>
</evidence>
<dbReference type="CDD" id="cd18140">
    <property type="entry name" value="HLD_clamp_RFC"/>
    <property type="match status" value="1"/>
</dbReference>
<keyword evidence="3" id="KW-0547">Nucleotide-binding</keyword>
<dbReference type="Proteomes" id="UP000189580">
    <property type="component" value="Chromosome b"/>
</dbReference>
<evidence type="ECO:0000256" key="8">
    <source>
        <dbReference type="ARBA" id="ARBA00043975"/>
    </source>
</evidence>
<dbReference type="SMART" id="SM00382">
    <property type="entry name" value="AAA"/>
    <property type="match status" value="1"/>
</dbReference>
<dbReference type="PANTHER" id="PTHR46765:SF1">
    <property type="entry name" value="P-LOOP CONTAINING NUCLEOSIDE TRIPHOSPHATE HYDROLASES SUPERFAMILY PROTEIN"/>
    <property type="match status" value="1"/>
</dbReference>
<feature type="domain" description="AAA+ ATPase" evidence="10">
    <location>
        <begin position="296"/>
        <end position="443"/>
    </location>
</feature>
<dbReference type="InterPro" id="IPR027417">
    <property type="entry name" value="P-loop_NTPase"/>
</dbReference>
<dbReference type="GO" id="GO:0006260">
    <property type="term" value="P:DNA replication"/>
    <property type="evidence" value="ECO:0007669"/>
    <property type="project" value="UniProtKB-KW"/>
</dbReference>
<dbReference type="InterPro" id="IPR047854">
    <property type="entry name" value="RFC_lid"/>
</dbReference>
<keyword evidence="6" id="KW-0539">Nucleus</keyword>
<dbReference type="InterPro" id="IPR003959">
    <property type="entry name" value="ATPase_AAA_core"/>
</dbReference>
<dbReference type="CDD" id="cd00009">
    <property type="entry name" value="AAA"/>
    <property type="match status" value="1"/>
</dbReference>
<evidence type="ECO:0000256" key="9">
    <source>
        <dbReference type="SAM" id="MobiDB-lite"/>
    </source>
</evidence>
<evidence type="ECO:0000313" key="11">
    <source>
        <dbReference type="EMBL" id="ANB15398.1"/>
    </source>
</evidence>
<evidence type="ECO:0000256" key="2">
    <source>
        <dbReference type="ARBA" id="ARBA00022705"/>
    </source>
</evidence>
<dbReference type="KEGG" id="slb:AWJ20_3025"/>
<dbReference type="Pfam" id="PF00004">
    <property type="entry name" value="AAA"/>
    <property type="match status" value="1"/>
</dbReference>
<proteinExistence type="inferred from homology"/>
<keyword evidence="7" id="KW-0131">Cell cycle</keyword>
<comment type="similarity">
    <text evidence="8">Belongs to the activator 1 small subunits family. CTF18 subfamily.</text>
</comment>
<dbReference type="GO" id="GO:0003677">
    <property type="term" value="F:DNA binding"/>
    <property type="evidence" value="ECO:0007669"/>
    <property type="project" value="UniProtKB-KW"/>
</dbReference>
<dbReference type="GO" id="GO:0005634">
    <property type="term" value="C:nucleus"/>
    <property type="evidence" value="ECO:0007669"/>
    <property type="project" value="UniProtKB-SubCell"/>
</dbReference>
<protein>
    <submittedName>
        <fullName evidence="11">Ctf18p</fullName>
    </submittedName>
</protein>
<gene>
    <name evidence="11" type="primary">CTF18</name>
    <name evidence="11" type="ORF">AWJ20_3025</name>
</gene>
<sequence length="718" mass="80181">MEAFSRSVASLESKLNYEEDAVDYSDLTNSILFSSIPVSSQDESYVSEELDNNENNIPDINSSSLLGRSEISVESGQLDLGEVDSKDSLEIAASSLFDSNAASSKEIEEDVSNSVLFTDTMASAPLINAVPSLETISVLEKSVTSSLISPHSNEGASLGSDVGYHSTYQTTLSTGKKVEFTRKERSPGAQSTSSERNHYGIPIHSLLQSVRLESEIVKSSVNLPLPSKAKQKCSDILLSEKWRPKRWVDLMGPEKTHRHLLKWLVSWSHVVFRTPLPPHEQLESDVLRRDRFGRPNKKVLLIHGAPGTGKTTIAHVLAKQAGYDVLEINASDERSGQIVREKIISAVESHRIDSSRKPVCIIADEIEGAAESGFIRVLIDLITADQKAMDSIENTASKPNHKGKKKRSKLLLRPIIAVCNDVYASSLRNLRPFAEVVHYTKSAPSAVVTRLREICLAEGIKLDTNILAEIVNTSDGDLRSSLNMLQFGGLIDEPDNSERVFRKDTNKSWSKIANRLFQRKDGVPKNEEARAILREIYTNGEYDKMISGTFSLYPRVHYHDDMLRKPSAIGEWLYFYEQLNSGIYGSQHTQLGEYLAHPLQAFYENFSSMSNTRDQLVQSNSDTREAHLENEQLVNEILERGNNHIRQMFKKDEIAIELIPYALKIVSPEIKTHISSGVTLQGIDQEKIANSAKAMIDLSLRFFKDKLESGAFAYRIDP</sequence>
<keyword evidence="12" id="KW-1185">Reference proteome</keyword>
<evidence type="ECO:0000256" key="1">
    <source>
        <dbReference type="ARBA" id="ARBA00004123"/>
    </source>
</evidence>
<feature type="region of interest" description="Disordered" evidence="9">
    <location>
        <begin position="178"/>
        <end position="197"/>
    </location>
</feature>
<dbReference type="Pfam" id="PF21960">
    <property type="entry name" value="RCF1-5-like_lid"/>
    <property type="match status" value="1"/>
</dbReference>
<evidence type="ECO:0000259" key="10">
    <source>
        <dbReference type="SMART" id="SM00382"/>
    </source>
</evidence>
<dbReference type="InterPro" id="IPR053016">
    <property type="entry name" value="CTF18-RFC_complex"/>
</dbReference>
<dbReference type="PANTHER" id="PTHR46765">
    <property type="entry name" value="P-LOOP CONTAINING NUCLEOSIDE TRIPHOSPHATE HYDROLASES SUPERFAMILY PROTEIN"/>
    <property type="match status" value="1"/>
</dbReference>
<dbReference type="GO" id="GO:0005524">
    <property type="term" value="F:ATP binding"/>
    <property type="evidence" value="ECO:0007669"/>
    <property type="project" value="UniProtKB-KW"/>
</dbReference>
<evidence type="ECO:0000256" key="7">
    <source>
        <dbReference type="ARBA" id="ARBA00023306"/>
    </source>
</evidence>
<dbReference type="Gene3D" id="3.40.50.300">
    <property type="entry name" value="P-loop containing nucleotide triphosphate hydrolases"/>
    <property type="match status" value="1"/>
</dbReference>
<evidence type="ECO:0000256" key="4">
    <source>
        <dbReference type="ARBA" id="ARBA00022840"/>
    </source>
</evidence>
<dbReference type="Gene3D" id="1.10.8.60">
    <property type="match status" value="1"/>
</dbReference>
<dbReference type="GeneID" id="30035002"/>
<comment type="subcellular location">
    <subcellularLocation>
        <location evidence="1">Nucleus</location>
    </subcellularLocation>
</comment>
<dbReference type="GO" id="GO:0016887">
    <property type="term" value="F:ATP hydrolysis activity"/>
    <property type="evidence" value="ECO:0007669"/>
    <property type="project" value="InterPro"/>
</dbReference>
<evidence type="ECO:0000256" key="6">
    <source>
        <dbReference type="ARBA" id="ARBA00023242"/>
    </source>
</evidence>
<keyword evidence="4" id="KW-0067">ATP-binding</keyword>
<name>A0A167FJY6_9ASCO</name>
<reference evidence="11 12" key="1">
    <citation type="submission" date="2016-02" db="EMBL/GenBank/DDBJ databases">
        <title>Complete genome sequence and transcriptome regulation of the pentose utilising yeast Sugiyamaella lignohabitans.</title>
        <authorList>
            <person name="Bellasio M."/>
            <person name="Peymann A."/>
            <person name="Valli M."/>
            <person name="Sipitzky M."/>
            <person name="Graf A."/>
            <person name="Sauer M."/>
            <person name="Marx H."/>
            <person name="Mattanovich D."/>
        </authorList>
    </citation>
    <scope>NUCLEOTIDE SEQUENCE [LARGE SCALE GENOMIC DNA]</scope>
    <source>
        <strain evidence="11 12">CBS 10342</strain>
    </source>
</reference>